<dbReference type="EMBL" id="CM039438">
    <property type="protein sequence ID" value="KAI4298189.1"/>
    <property type="molecule type" value="Genomic_DNA"/>
</dbReference>
<evidence type="ECO:0000313" key="2">
    <source>
        <dbReference type="Proteomes" id="UP000828941"/>
    </source>
</evidence>
<evidence type="ECO:0000313" key="1">
    <source>
        <dbReference type="EMBL" id="KAI4298189.1"/>
    </source>
</evidence>
<dbReference type="Proteomes" id="UP000828941">
    <property type="component" value="Chromosome 13"/>
</dbReference>
<reference evidence="1 2" key="1">
    <citation type="journal article" date="2022" name="DNA Res.">
        <title>Chromosomal-level genome assembly of the orchid tree Bauhinia variegata (Leguminosae; Cercidoideae) supports the allotetraploid origin hypothesis of Bauhinia.</title>
        <authorList>
            <person name="Zhong Y."/>
            <person name="Chen Y."/>
            <person name="Zheng D."/>
            <person name="Pang J."/>
            <person name="Liu Y."/>
            <person name="Luo S."/>
            <person name="Meng S."/>
            <person name="Qian L."/>
            <person name="Wei D."/>
            <person name="Dai S."/>
            <person name="Zhou R."/>
        </authorList>
    </citation>
    <scope>NUCLEOTIDE SEQUENCE [LARGE SCALE GENOMIC DNA]</scope>
    <source>
        <strain evidence="1">BV-YZ2020</strain>
    </source>
</reference>
<comment type="caution">
    <text evidence="1">The sequence shown here is derived from an EMBL/GenBank/DDBJ whole genome shotgun (WGS) entry which is preliminary data.</text>
</comment>
<organism evidence="1 2">
    <name type="scientific">Bauhinia variegata</name>
    <name type="common">Purple orchid tree</name>
    <name type="synonym">Phanera variegata</name>
    <dbReference type="NCBI Taxonomy" id="167791"/>
    <lineage>
        <taxon>Eukaryota</taxon>
        <taxon>Viridiplantae</taxon>
        <taxon>Streptophyta</taxon>
        <taxon>Embryophyta</taxon>
        <taxon>Tracheophyta</taxon>
        <taxon>Spermatophyta</taxon>
        <taxon>Magnoliopsida</taxon>
        <taxon>eudicotyledons</taxon>
        <taxon>Gunneridae</taxon>
        <taxon>Pentapetalae</taxon>
        <taxon>rosids</taxon>
        <taxon>fabids</taxon>
        <taxon>Fabales</taxon>
        <taxon>Fabaceae</taxon>
        <taxon>Cercidoideae</taxon>
        <taxon>Cercideae</taxon>
        <taxon>Bauhiniinae</taxon>
        <taxon>Bauhinia</taxon>
    </lineage>
</organism>
<protein>
    <submittedName>
        <fullName evidence="1">Uncharacterized protein</fullName>
    </submittedName>
</protein>
<keyword evidence="2" id="KW-1185">Reference proteome</keyword>
<proteinExistence type="predicted"/>
<sequence>MFRTVRSTSTLAFLTLFLIVLPTPSESFAYGQYRTLFSLAHSLMSRVANLRSARGDIAGSARAKAIAEKLERGLGLGFWGLMWSAGWDYARNYAWRDLSYTELYGAVSDTKELLRCLTELTRMESDTERSVWVGRNYENVMRAFQSLSRKLLKVFRQSGMLREVLKTVQVEVADGGLLRDCLEIGSNDFKGLIQIVKDLILQFSSASDTDREL</sequence>
<name>A0ACB9KLK5_BAUVA</name>
<gene>
    <name evidence="1" type="ORF">L6164_031778</name>
</gene>
<accession>A0ACB9KLK5</accession>